<gene>
    <name evidence="1" type="ORF">L1987_29507</name>
</gene>
<reference evidence="1 2" key="2">
    <citation type="journal article" date="2022" name="Mol. Ecol. Resour.">
        <title>The genomes of chicory, endive, great burdock and yacon provide insights into Asteraceae paleo-polyploidization history and plant inulin production.</title>
        <authorList>
            <person name="Fan W."/>
            <person name="Wang S."/>
            <person name="Wang H."/>
            <person name="Wang A."/>
            <person name="Jiang F."/>
            <person name="Liu H."/>
            <person name="Zhao H."/>
            <person name="Xu D."/>
            <person name="Zhang Y."/>
        </authorList>
    </citation>
    <scope>NUCLEOTIDE SEQUENCE [LARGE SCALE GENOMIC DNA]</scope>
    <source>
        <strain evidence="2">cv. Yunnan</strain>
        <tissue evidence="1">Leaves</tissue>
    </source>
</reference>
<reference evidence="2" key="1">
    <citation type="journal article" date="2022" name="Mol. Ecol. Resour.">
        <title>The genomes of chicory, endive, great burdock and yacon provide insights into Asteraceae palaeo-polyploidization history and plant inulin production.</title>
        <authorList>
            <person name="Fan W."/>
            <person name="Wang S."/>
            <person name="Wang H."/>
            <person name="Wang A."/>
            <person name="Jiang F."/>
            <person name="Liu H."/>
            <person name="Zhao H."/>
            <person name="Xu D."/>
            <person name="Zhang Y."/>
        </authorList>
    </citation>
    <scope>NUCLEOTIDE SEQUENCE [LARGE SCALE GENOMIC DNA]</scope>
    <source>
        <strain evidence="2">cv. Yunnan</strain>
    </source>
</reference>
<evidence type="ECO:0000313" key="1">
    <source>
        <dbReference type="EMBL" id="KAI3801402.1"/>
    </source>
</evidence>
<comment type="caution">
    <text evidence="1">The sequence shown here is derived from an EMBL/GenBank/DDBJ whole genome shotgun (WGS) entry which is preliminary data.</text>
</comment>
<protein>
    <submittedName>
        <fullName evidence="1">Uncharacterized protein</fullName>
    </submittedName>
</protein>
<evidence type="ECO:0000313" key="2">
    <source>
        <dbReference type="Proteomes" id="UP001056120"/>
    </source>
</evidence>
<sequence length="67" mass="7726">MGTQCSFFIDMKQDQKLFSTGNTFYEEKAKGIIYKNVPVCRQISSHVLISINGQKPLKETYLNTYQT</sequence>
<keyword evidence="2" id="KW-1185">Reference proteome</keyword>
<dbReference type="EMBL" id="CM042027">
    <property type="protein sequence ID" value="KAI3801402.1"/>
    <property type="molecule type" value="Genomic_DNA"/>
</dbReference>
<dbReference type="Proteomes" id="UP001056120">
    <property type="component" value="Linkage Group LG10"/>
</dbReference>
<name>A0ACB9I2V9_9ASTR</name>
<accession>A0ACB9I2V9</accession>
<proteinExistence type="predicted"/>
<organism evidence="1 2">
    <name type="scientific">Smallanthus sonchifolius</name>
    <dbReference type="NCBI Taxonomy" id="185202"/>
    <lineage>
        <taxon>Eukaryota</taxon>
        <taxon>Viridiplantae</taxon>
        <taxon>Streptophyta</taxon>
        <taxon>Embryophyta</taxon>
        <taxon>Tracheophyta</taxon>
        <taxon>Spermatophyta</taxon>
        <taxon>Magnoliopsida</taxon>
        <taxon>eudicotyledons</taxon>
        <taxon>Gunneridae</taxon>
        <taxon>Pentapetalae</taxon>
        <taxon>asterids</taxon>
        <taxon>campanulids</taxon>
        <taxon>Asterales</taxon>
        <taxon>Asteraceae</taxon>
        <taxon>Asteroideae</taxon>
        <taxon>Heliantheae alliance</taxon>
        <taxon>Millerieae</taxon>
        <taxon>Smallanthus</taxon>
    </lineage>
</organism>